<dbReference type="Proteomes" id="UP000064912">
    <property type="component" value="Chromosome"/>
</dbReference>
<gene>
    <name evidence="2" type="primary">nifT</name>
    <name evidence="2" type="ORF">JMM60_16725</name>
    <name evidence="1" type="ORF">NHU_01468</name>
</gene>
<dbReference type="OrthoDB" id="9805052at2"/>
<dbReference type="EMBL" id="JAESJJ010000026">
    <property type="protein sequence ID" value="MBL3610409.1"/>
    <property type="molecule type" value="Genomic_DNA"/>
</dbReference>
<proteinExistence type="predicted"/>
<evidence type="ECO:0000313" key="4">
    <source>
        <dbReference type="Proteomes" id="UP000604473"/>
    </source>
</evidence>
<dbReference type="InterPro" id="IPR009727">
    <property type="entry name" value="NifT"/>
</dbReference>
<dbReference type="Pfam" id="PF06988">
    <property type="entry name" value="NifT"/>
    <property type="match status" value="1"/>
</dbReference>
<keyword evidence="4" id="KW-1185">Reference proteome</keyword>
<evidence type="ECO:0000313" key="1">
    <source>
        <dbReference type="EMBL" id="BAQ68626.1"/>
    </source>
</evidence>
<name>A0A0D6B0S7_RHOSU</name>
<reference evidence="2 4" key="2">
    <citation type="submission" date="2021-01" db="EMBL/GenBank/DDBJ databases">
        <title>Draft genomes of Rhodovulum sulfidophilum.</title>
        <authorList>
            <person name="Guzman M.S."/>
        </authorList>
    </citation>
    <scope>NUCLEOTIDE SEQUENCE [LARGE SCALE GENOMIC DNA]</scope>
    <source>
        <strain evidence="2 4">AB35</strain>
    </source>
</reference>
<dbReference type="Proteomes" id="UP000604473">
    <property type="component" value="Unassembled WGS sequence"/>
</dbReference>
<dbReference type="GO" id="GO:0009399">
    <property type="term" value="P:nitrogen fixation"/>
    <property type="evidence" value="ECO:0007669"/>
    <property type="project" value="InterPro"/>
</dbReference>
<organism evidence="1 3">
    <name type="scientific">Rhodovulum sulfidophilum</name>
    <name type="common">Rhodobacter sulfidophilus</name>
    <dbReference type="NCBI Taxonomy" id="35806"/>
    <lineage>
        <taxon>Bacteria</taxon>
        <taxon>Pseudomonadati</taxon>
        <taxon>Pseudomonadota</taxon>
        <taxon>Alphaproteobacteria</taxon>
        <taxon>Rhodobacterales</taxon>
        <taxon>Paracoccaceae</taxon>
        <taxon>Rhodovulum</taxon>
    </lineage>
</organism>
<evidence type="ECO:0000313" key="3">
    <source>
        <dbReference type="Proteomes" id="UP000064912"/>
    </source>
</evidence>
<dbReference type="EMBL" id="AP014800">
    <property type="protein sequence ID" value="BAQ68626.1"/>
    <property type="molecule type" value="Genomic_DNA"/>
</dbReference>
<sequence>MKITVRDTAKGMEVYVAKKDLEELIVEAEHPGIWGGWARLTNGWVFDMPAYDTPPALPVTIDARRLSTE</sequence>
<dbReference type="InterPro" id="IPR024044">
    <property type="entry name" value="NifT/FixU_barrel-like_dom_sf"/>
</dbReference>
<evidence type="ECO:0000313" key="2">
    <source>
        <dbReference type="EMBL" id="MBL3610409.1"/>
    </source>
</evidence>
<dbReference type="RefSeq" id="WP_042462674.1">
    <property type="nucleotide sequence ID" value="NZ_CP015421.1"/>
</dbReference>
<reference evidence="1 3" key="1">
    <citation type="submission" date="2015-02" db="EMBL/GenBank/DDBJ databases">
        <title>Genome sequene of Rhodovulum sulfidophilum DSM 2351.</title>
        <authorList>
            <person name="Nagao N."/>
        </authorList>
    </citation>
    <scope>NUCLEOTIDE SEQUENCE [LARGE SCALE GENOMIC DNA]</scope>
    <source>
        <strain evidence="1 3">DSM 2351</strain>
    </source>
</reference>
<dbReference type="Gene3D" id="2.40.50.240">
    <property type="entry name" value="NifT/FixU-like"/>
    <property type="match status" value="1"/>
</dbReference>
<dbReference type="GeneID" id="93540449"/>
<dbReference type="AlphaFoldDB" id="A0A0D6B0S7"/>
<dbReference type="SUPFAM" id="SSF159203">
    <property type="entry name" value="NifT/FixU-like"/>
    <property type="match status" value="1"/>
</dbReference>
<dbReference type="KEGG" id="rsu:NHU_01468"/>
<dbReference type="eggNOG" id="COG5554">
    <property type="taxonomic scope" value="Bacteria"/>
</dbReference>
<dbReference type="NCBIfam" id="TIGR02934">
    <property type="entry name" value="nifT_nitrog"/>
    <property type="match status" value="1"/>
</dbReference>
<protein>
    <submittedName>
        <fullName evidence="1">NifT/FixU family protein</fullName>
    </submittedName>
    <submittedName>
        <fullName evidence="2">Nitrogen fixation protein NifT</fullName>
    </submittedName>
</protein>
<dbReference type="PATRIC" id="fig|35806.4.peg.1514"/>
<accession>A0A0D6B0S7</accession>